<dbReference type="eggNOG" id="COG0318">
    <property type="taxonomic scope" value="Bacteria"/>
</dbReference>
<dbReference type="PANTHER" id="PTHR43201">
    <property type="entry name" value="ACYL-COA SYNTHETASE"/>
    <property type="match status" value="1"/>
</dbReference>
<gene>
    <name evidence="4" type="ORF">GS4_07_00430</name>
</gene>
<organism evidence="4 5">
    <name type="scientific">Gordonia soli NBRC 108243</name>
    <dbReference type="NCBI Taxonomy" id="1223545"/>
    <lineage>
        <taxon>Bacteria</taxon>
        <taxon>Bacillati</taxon>
        <taxon>Actinomycetota</taxon>
        <taxon>Actinomycetes</taxon>
        <taxon>Mycobacteriales</taxon>
        <taxon>Gordoniaceae</taxon>
        <taxon>Gordonia</taxon>
    </lineage>
</organism>
<accession>M0QFQ8</accession>
<dbReference type="Pfam" id="PF00501">
    <property type="entry name" value="AMP-binding"/>
    <property type="match status" value="1"/>
</dbReference>
<feature type="transmembrane region" description="Helical" evidence="1">
    <location>
        <begin position="241"/>
        <end position="262"/>
    </location>
</feature>
<dbReference type="Gene3D" id="3.30.300.30">
    <property type="match status" value="1"/>
</dbReference>
<dbReference type="PANTHER" id="PTHR43201:SF32">
    <property type="entry name" value="2-SUCCINYLBENZOATE--COA LIGASE, CHLOROPLASTIC_PEROXISOMAL"/>
    <property type="match status" value="1"/>
</dbReference>
<dbReference type="OrthoDB" id="56621at2"/>
<dbReference type="InterPro" id="IPR000873">
    <property type="entry name" value="AMP-dep_synth/lig_dom"/>
</dbReference>
<feature type="domain" description="AMP-binding enzyme C-terminal" evidence="3">
    <location>
        <begin position="452"/>
        <end position="527"/>
    </location>
</feature>
<keyword evidence="4" id="KW-0436">Ligase</keyword>
<dbReference type="RefSeq" id="WP_007618318.1">
    <property type="nucleotide sequence ID" value="NZ_BANX01000007.1"/>
</dbReference>
<dbReference type="GO" id="GO:0031956">
    <property type="term" value="F:medium-chain fatty acid-CoA ligase activity"/>
    <property type="evidence" value="ECO:0007669"/>
    <property type="project" value="TreeGrafter"/>
</dbReference>
<evidence type="ECO:0000256" key="1">
    <source>
        <dbReference type="SAM" id="Phobius"/>
    </source>
</evidence>
<reference evidence="4 5" key="1">
    <citation type="submission" date="2013-01" db="EMBL/GenBank/DDBJ databases">
        <title>Whole genome shotgun sequence of Gordonia soli NBRC 108243.</title>
        <authorList>
            <person name="Isaki-Nakamura S."/>
            <person name="Hosoyama A."/>
            <person name="Tsuchikane K."/>
            <person name="Ando Y."/>
            <person name="Baba S."/>
            <person name="Ohji S."/>
            <person name="Hamada M."/>
            <person name="Tamura T."/>
            <person name="Yamazoe A."/>
            <person name="Yamazaki S."/>
            <person name="Fujita N."/>
        </authorList>
    </citation>
    <scope>NUCLEOTIDE SEQUENCE [LARGE SCALE GENOMIC DNA]</scope>
    <source>
        <strain evidence="4 5">NBRC 108243</strain>
    </source>
</reference>
<dbReference type="STRING" id="1223545.GS4_07_00430"/>
<dbReference type="InterPro" id="IPR025110">
    <property type="entry name" value="AMP-bd_C"/>
</dbReference>
<evidence type="ECO:0000313" key="4">
    <source>
        <dbReference type="EMBL" id="GAC67294.1"/>
    </source>
</evidence>
<evidence type="ECO:0000313" key="5">
    <source>
        <dbReference type="Proteomes" id="UP000011666"/>
    </source>
</evidence>
<name>M0QFQ8_9ACTN</name>
<keyword evidence="1" id="KW-1133">Transmembrane helix</keyword>
<dbReference type="InterPro" id="IPR045851">
    <property type="entry name" value="AMP-bd_C_sf"/>
</dbReference>
<dbReference type="EMBL" id="BANX01000007">
    <property type="protein sequence ID" value="GAC67294.1"/>
    <property type="molecule type" value="Genomic_DNA"/>
</dbReference>
<dbReference type="CDD" id="cd04433">
    <property type="entry name" value="AFD_class_I"/>
    <property type="match status" value="1"/>
</dbReference>
<dbReference type="Proteomes" id="UP000011666">
    <property type="component" value="Unassembled WGS sequence"/>
</dbReference>
<dbReference type="Pfam" id="PF13193">
    <property type="entry name" value="AMP-binding_C"/>
    <property type="match status" value="1"/>
</dbReference>
<evidence type="ECO:0000259" key="2">
    <source>
        <dbReference type="Pfam" id="PF00501"/>
    </source>
</evidence>
<evidence type="ECO:0000259" key="3">
    <source>
        <dbReference type="Pfam" id="PF13193"/>
    </source>
</evidence>
<keyword evidence="5" id="KW-1185">Reference proteome</keyword>
<dbReference type="Gene3D" id="3.40.50.12780">
    <property type="entry name" value="N-terminal domain of ligase-like"/>
    <property type="match status" value="1"/>
</dbReference>
<comment type="caution">
    <text evidence="4">The sequence shown here is derived from an EMBL/GenBank/DDBJ whole genome shotgun (WGS) entry which is preliminary data.</text>
</comment>
<proteinExistence type="predicted"/>
<dbReference type="GO" id="GO:0006631">
    <property type="term" value="P:fatty acid metabolic process"/>
    <property type="evidence" value="ECO:0007669"/>
    <property type="project" value="TreeGrafter"/>
</dbReference>
<protein>
    <submittedName>
        <fullName evidence="4">Putative fatty-acid--CoA ligase</fullName>
    </submittedName>
</protein>
<dbReference type="InterPro" id="IPR042099">
    <property type="entry name" value="ANL_N_sf"/>
</dbReference>
<keyword evidence="1" id="KW-0472">Membrane</keyword>
<dbReference type="AlphaFoldDB" id="M0QFQ8"/>
<sequence length="536" mass="57236">MSVQKRSARSARWQWWDAARAVAGSGVLAPPSPATAVRMARGVWYHGPTLTTLFAVAAARHPDKVAVVDDDGAITYAELYRQITALADHLLTDSGTGPRSIAVLCRNHRGFVVGAAAAAAVGAEVVAINTEMPETQLLAVLDRHRPDVLVHDDEYSEAIRSSDAVGTAICLDRETVGKGQVARPRRNWTSGRVTLLTSGTTGLAKGVPRTISPWGIVQLAATGCARIGLRRDDVALIGPPFFHGFGLVAALGAVAVGATMVCHRRFDARRMAEDIRRHDITVLYLVPVMVQRLLAQSDIDELVRAHRLRIAVTGAAPITSATVIGFHRTFGPILVNGYGSTEAGLVSIATPDDLVDEPSTVGTPALGVSIRITDDTGHRLPDGQTGKILVRGPLDYSGYTPDANAPARRKMVVDRHVDTGDVGHVDHRGRLFISGRSDDMIVSGGENVFPAEIEDVLSTHPAVADTVVVGVEDAEYGQVLNAFVVITDGSALDADELKRHVLASLERYKVPKRFVSIDAIPRNPSGKVMRGRLPIG</sequence>
<keyword evidence="1" id="KW-0812">Transmembrane</keyword>
<dbReference type="SUPFAM" id="SSF56801">
    <property type="entry name" value="Acetyl-CoA synthetase-like"/>
    <property type="match status" value="1"/>
</dbReference>
<feature type="domain" description="AMP-dependent synthetase/ligase" evidence="2">
    <location>
        <begin position="55"/>
        <end position="399"/>
    </location>
</feature>